<evidence type="ECO:0000313" key="3">
    <source>
        <dbReference type="Proteomes" id="UP000582643"/>
    </source>
</evidence>
<name>A0A7W7X9X5_9ACTN</name>
<evidence type="ECO:0000313" key="2">
    <source>
        <dbReference type="EMBL" id="MBB4979846.1"/>
    </source>
</evidence>
<feature type="region of interest" description="Disordered" evidence="1">
    <location>
        <begin position="124"/>
        <end position="189"/>
    </location>
</feature>
<dbReference type="RefSeq" id="WP_181924650.1">
    <property type="nucleotide sequence ID" value="NZ_JACHJY010000001.1"/>
</dbReference>
<dbReference type="Proteomes" id="UP000582643">
    <property type="component" value="Unassembled WGS sequence"/>
</dbReference>
<dbReference type="EMBL" id="JACHJY010000001">
    <property type="protein sequence ID" value="MBB4979846.1"/>
    <property type="molecule type" value="Genomic_DNA"/>
</dbReference>
<dbReference type="AlphaFoldDB" id="A0A7W7X9X5"/>
<feature type="compositionally biased region" description="Basic and acidic residues" evidence="1">
    <location>
        <begin position="153"/>
        <end position="171"/>
    </location>
</feature>
<proteinExistence type="predicted"/>
<evidence type="ECO:0000256" key="1">
    <source>
        <dbReference type="SAM" id="MobiDB-lite"/>
    </source>
</evidence>
<keyword evidence="3" id="KW-1185">Reference proteome</keyword>
<gene>
    <name evidence="2" type="ORF">GGE06_000734</name>
</gene>
<organism evidence="2 3">
    <name type="scientific">Streptomyces nymphaeiformis</name>
    <dbReference type="NCBI Taxonomy" id="2663842"/>
    <lineage>
        <taxon>Bacteria</taxon>
        <taxon>Bacillati</taxon>
        <taxon>Actinomycetota</taxon>
        <taxon>Actinomycetes</taxon>
        <taxon>Kitasatosporales</taxon>
        <taxon>Streptomycetaceae</taxon>
        <taxon>Streptomyces</taxon>
    </lineage>
</organism>
<reference evidence="2 3" key="1">
    <citation type="submission" date="2020-08" db="EMBL/GenBank/DDBJ databases">
        <title>Genomic Encyclopedia of Type Strains, Phase III (KMG-III): the genomes of soil and plant-associated and newly described type strains.</title>
        <authorList>
            <person name="Whitman W."/>
        </authorList>
    </citation>
    <scope>NUCLEOTIDE SEQUENCE [LARGE SCALE GENOMIC DNA]</scope>
    <source>
        <strain evidence="2 3">SFB5A</strain>
    </source>
</reference>
<protein>
    <submittedName>
        <fullName evidence="2">Uncharacterized protein</fullName>
    </submittedName>
</protein>
<sequence length="189" mass="19857">MTGDAPRRAPGTELVPALVNRLANTLPGLVPGTGLLVYGAEDGTGWGRASAVAAALACGVLAVRGFRAGVRCEARRLVVRGFVWTRVIPRAAVTGVTGFPAVRWTAPGGRRRWTPVTAFVELSEETGGTRSRKRSNTVSLRRWAARGQPPAEAGRESAVARDAADGPDRRRAGGKPGCPGPGGRFRLPR</sequence>
<accession>A0A7W7X9X5</accession>
<comment type="caution">
    <text evidence="2">The sequence shown here is derived from an EMBL/GenBank/DDBJ whole genome shotgun (WGS) entry which is preliminary data.</text>
</comment>
<feature type="compositionally biased region" description="Gly residues" evidence="1">
    <location>
        <begin position="174"/>
        <end position="183"/>
    </location>
</feature>